<evidence type="ECO:0000256" key="3">
    <source>
        <dbReference type="ARBA" id="ARBA00022499"/>
    </source>
</evidence>
<name>A0AA88XGE1_PINIB</name>
<keyword evidence="11" id="KW-0804">Transcription</keyword>
<feature type="region of interest" description="Disordered" evidence="17">
    <location>
        <begin position="583"/>
        <end position="608"/>
    </location>
</feature>
<dbReference type="CDD" id="cd15533">
    <property type="entry name" value="PHD1_PHF12"/>
    <property type="match status" value="1"/>
</dbReference>
<feature type="compositionally biased region" description="Low complexity" evidence="17">
    <location>
        <begin position="97"/>
        <end position="108"/>
    </location>
</feature>
<dbReference type="InterPro" id="IPR042163">
    <property type="entry name" value="PHF12"/>
</dbReference>
<keyword evidence="6" id="KW-0677">Repeat</keyword>
<comment type="caution">
    <text evidence="20">The sequence shown here is derived from an EMBL/GenBank/DDBJ whole genome shotgun (WGS) entry which is preliminary data.</text>
</comment>
<gene>
    <name evidence="20" type="ORF">FSP39_023477</name>
</gene>
<keyword evidence="4" id="KW-0597">Phosphoprotein</keyword>
<evidence type="ECO:0000256" key="17">
    <source>
        <dbReference type="SAM" id="MobiDB-lite"/>
    </source>
</evidence>
<evidence type="ECO:0000256" key="5">
    <source>
        <dbReference type="ARBA" id="ARBA00022723"/>
    </source>
</evidence>
<evidence type="ECO:0000259" key="19">
    <source>
        <dbReference type="PROSITE" id="PS50016"/>
    </source>
</evidence>
<evidence type="ECO:0000256" key="7">
    <source>
        <dbReference type="ARBA" id="ARBA00022771"/>
    </source>
</evidence>
<protein>
    <recommendedName>
        <fullName evidence="14">PHD finger protein 12</fullName>
    </recommendedName>
    <alternativeName>
        <fullName evidence="15">PHD factor 1</fullName>
    </alternativeName>
</protein>
<dbReference type="GO" id="GO:0003714">
    <property type="term" value="F:transcription corepressor activity"/>
    <property type="evidence" value="ECO:0007669"/>
    <property type="project" value="InterPro"/>
</dbReference>
<dbReference type="Gene3D" id="6.10.20.60">
    <property type="entry name" value="PHD finger protein 12"/>
    <property type="match status" value="1"/>
</dbReference>
<dbReference type="AlphaFoldDB" id="A0AA88XGE1"/>
<feature type="domain" description="PHD-type" evidence="19">
    <location>
        <begin position="37"/>
        <end position="86"/>
    </location>
</feature>
<feature type="compositionally biased region" description="Polar residues" evidence="17">
    <location>
        <begin position="583"/>
        <end position="604"/>
    </location>
</feature>
<keyword evidence="9" id="KW-0832">Ubl conjugation</keyword>
<dbReference type="SMART" id="SM00249">
    <property type="entry name" value="PHD"/>
    <property type="match status" value="2"/>
</dbReference>
<dbReference type="Proteomes" id="UP001186944">
    <property type="component" value="Unassembled WGS sequence"/>
</dbReference>
<keyword evidence="5" id="KW-0479">Metal-binding</keyword>
<evidence type="ECO:0000256" key="4">
    <source>
        <dbReference type="ARBA" id="ARBA00022553"/>
    </source>
</evidence>
<feature type="region of interest" description="Disordered" evidence="17">
    <location>
        <begin position="81"/>
        <end position="136"/>
    </location>
</feature>
<dbReference type="FunFam" id="3.30.40.10:FF:000164">
    <property type="entry name" value="PHD finger protein 12"/>
    <property type="match status" value="1"/>
</dbReference>
<keyword evidence="10" id="KW-0805">Transcription regulation</keyword>
<evidence type="ECO:0000256" key="12">
    <source>
        <dbReference type="ARBA" id="ARBA00023242"/>
    </source>
</evidence>
<evidence type="ECO:0000259" key="18">
    <source>
        <dbReference type="PROSITE" id="PS50006"/>
    </source>
</evidence>
<dbReference type="GO" id="GO:0000122">
    <property type="term" value="P:negative regulation of transcription by RNA polymerase II"/>
    <property type="evidence" value="ECO:0007669"/>
    <property type="project" value="TreeGrafter"/>
</dbReference>
<dbReference type="SUPFAM" id="SSF49879">
    <property type="entry name" value="SMAD/FHA domain"/>
    <property type="match status" value="1"/>
</dbReference>
<keyword evidence="8" id="KW-0862">Zinc</keyword>
<dbReference type="InterPro" id="IPR019786">
    <property type="entry name" value="Zinc_finger_PHD-type_CS"/>
</dbReference>
<evidence type="ECO:0000256" key="13">
    <source>
        <dbReference type="ARBA" id="ARBA00065785"/>
    </source>
</evidence>
<evidence type="ECO:0000313" key="20">
    <source>
        <dbReference type="EMBL" id="KAK3085048.1"/>
    </source>
</evidence>
<dbReference type="GO" id="GO:0008270">
    <property type="term" value="F:zinc ion binding"/>
    <property type="evidence" value="ECO:0007669"/>
    <property type="project" value="UniProtKB-KW"/>
</dbReference>
<keyword evidence="12" id="KW-0539">Nucleus</keyword>
<dbReference type="InterPro" id="IPR038098">
    <property type="entry name" value="PHF12_MRG-bd_sf"/>
</dbReference>
<feature type="compositionally biased region" description="Basic and acidic residues" evidence="17">
    <location>
        <begin position="463"/>
        <end position="472"/>
    </location>
</feature>
<dbReference type="PROSITE" id="PS01359">
    <property type="entry name" value="ZF_PHD_1"/>
    <property type="match status" value="1"/>
</dbReference>
<proteinExistence type="predicted"/>
<evidence type="ECO:0000313" key="21">
    <source>
        <dbReference type="Proteomes" id="UP001186944"/>
    </source>
</evidence>
<feature type="compositionally biased region" description="Basic and acidic residues" evidence="17">
    <location>
        <begin position="380"/>
        <end position="401"/>
    </location>
</feature>
<dbReference type="GO" id="GO:0070822">
    <property type="term" value="C:Sin3-type complex"/>
    <property type="evidence" value="ECO:0007669"/>
    <property type="project" value="TreeGrafter"/>
</dbReference>
<dbReference type="PROSITE" id="PS50016">
    <property type="entry name" value="ZF_PHD_2"/>
    <property type="match status" value="2"/>
</dbReference>
<keyword evidence="21" id="KW-1185">Reference proteome</keyword>
<feature type="compositionally biased region" description="Pro residues" evidence="17">
    <location>
        <begin position="118"/>
        <end position="132"/>
    </location>
</feature>
<evidence type="ECO:0000256" key="2">
    <source>
        <dbReference type="ARBA" id="ARBA00022491"/>
    </source>
</evidence>
<dbReference type="FunFam" id="3.30.40.10:FF:000154">
    <property type="entry name" value="PHD finger protein 12"/>
    <property type="match status" value="1"/>
</dbReference>
<dbReference type="InterPro" id="IPR008984">
    <property type="entry name" value="SMAD_FHA_dom_sf"/>
</dbReference>
<dbReference type="EMBL" id="VSWD01000013">
    <property type="protein sequence ID" value="KAK3085048.1"/>
    <property type="molecule type" value="Genomic_DNA"/>
</dbReference>
<keyword evidence="3" id="KW-1017">Isopeptide bond</keyword>
<dbReference type="PANTHER" id="PTHR46309:SF1">
    <property type="entry name" value="PHD FINGER PROTEIN 12"/>
    <property type="match status" value="1"/>
</dbReference>
<evidence type="ECO:0000256" key="11">
    <source>
        <dbReference type="ARBA" id="ARBA00023163"/>
    </source>
</evidence>
<feature type="region of interest" description="Disordered" evidence="17">
    <location>
        <begin position="451"/>
        <end position="483"/>
    </location>
</feature>
<feature type="non-terminal residue" evidence="20">
    <location>
        <position position="1"/>
    </location>
</feature>
<evidence type="ECO:0000256" key="16">
    <source>
        <dbReference type="PROSITE-ProRule" id="PRU00146"/>
    </source>
</evidence>
<evidence type="ECO:0000256" key="1">
    <source>
        <dbReference type="ARBA" id="ARBA00004123"/>
    </source>
</evidence>
<dbReference type="InterPro" id="IPR011011">
    <property type="entry name" value="Znf_FYVE_PHD"/>
</dbReference>
<evidence type="ECO:0000256" key="6">
    <source>
        <dbReference type="ARBA" id="ARBA00022737"/>
    </source>
</evidence>
<dbReference type="CDD" id="cd15534">
    <property type="entry name" value="PHD2_PHF12_Rco1"/>
    <property type="match status" value="1"/>
</dbReference>
<dbReference type="InterPro" id="IPR013083">
    <property type="entry name" value="Znf_RING/FYVE/PHD"/>
</dbReference>
<feature type="domain" description="FHA" evidence="18">
    <location>
        <begin position="703"/>
        <end position="757"/>
    </location>
</feature>
<evidence type="ECO:0000256" key="8">
    <source>
        <dbReference type="ARBA" id="ARBA00022833"/>
    </source>
</evidence>
<organism evidence="20 21">
    <name type="scientific">Pinctada imbricata</name>
    <name type="common">Atlantic pearl-oyster</name>
    <name type="synonym">Pinctada martensii</name>
    <dbReference type="NCBI Taxonomy" id="66713"/>
    <lineage>
        <taxon>Eukaryota</taxon>
        <taxon>Metazoa</taxon>
        <taxon>Spiralia</taxon>
        <taxon>Lophotrochozoa</taxon>
        <taxon>Mollusca</taxon>
        <taxon>Bivalvia</taxon>
        <taxon>Autobranchia</taxon>
        <taxon>Pteriomorphia</taxon>
        <taxon>Pterioida</taxon>
        <taxon>Pterioidea</taxon>
        <taxon>Pteriidae</taxon>
        <taxon>Pinctada</taxon>
    </lineage>
</organism>
<dbReference type="Pfam" id="PF00628">
    <property type="entry name" value="PHD"/>
    <property type="match status" value="2"/>
</dbReference>
<evidence type="ECO:0000256" key="15">
    <source>
        <dbReference type="ARBA" id="ARBA00076589"/>
    </source>
</evidence>
<dbReference type="CDD" id="cd22703">
    <property type="entry name" value="FHA_PHF12"/>
    <property type="match status" value="1"/>
</dbReference>
<evidence type="ECO:0000256" key="14">
    <source>
        <dbReference type="ARBA" id="ARBA00068755"/>
    </source>
</evidence>
<evidence type="ECO:0000256" key="10">
    <source>
        <dbReference type="ARBA" id="ARBA00023015"/>
    </source>
</evidence>
<dbReference type="InterPro" id="IPR019787">
    <property type="entry name" value="Znf_PHD-finger"/>
</dbReference>
<keyword evidence="7 16" id="KW-0863">Zinc-finger</keyword>
<feature type="region of interest" description="Disordered" evidence="17">
    <location>
        <begin position="380"/>
        <end position="408"/>
    </location>
</feature>
<dbReference type="PANTHER" id="PTHR46309">
    <property type="entry name" value="PHD FINGER PROTEIN 12"/>
    <property type="match status" value="1"/>
</dbReference>
<dbReference type="SUPFAM" id="SSF57903">
    <property type="entry name" value="FYVE/PHD zinc finger"/>
    <property type="match status" value="2"/>
</dbReference>
<comment type="subcellular location">
    <subcellularLocation>
        <location evidence="1">Nucleus</location>
    </subcellularLocation>
</comment>
<dbReference type="Pfam" id="PF16737">
    <property type="entry name" value="PHF12_MRG_bd"/>
    <property type="match status" value="1"/>
</dbReference>
<evidence type="ECO:0000256" key="9">
    <source>
        <dbReference type="ARBA" id="ARBA00022843"/>
    </source>
</evidence>
<reference evidence="20" key="1">
    <citation type="submission" date="2019-08" db="EMBL/GenBank/DDBJ databases">
        <title>The improved chromosome-level genome for the pearl oyster Pinctada fucata martensii using PacBio sequencing and Hi-C.</title>
        <authorList>
            <person name="Zheng Z."/>
        </authorList>
    </citation>
    <scope>NUCLEOTIDE SEQUENCE</scope>
    <source>
        <strain evidence="20">ZZ-2019</strain>
        <tissue evidence="20">Adductor muscle</tissue>
    </source>
</reference>
<keyword evidence="2" id="KW-0678">Repressor</keyword>
<dbReference type="Gene3D" id="3.30.40.10">
    <property type="entry name" value="Zinc/RING finger domain, C3HC4 (zinc finger)"/>
    <property type="match status" value="2"/>
</dbReference>
<feature type="domain" description="PHD-type" evidence="19">
    <location>
        <begin position="207"/>
        <end position="257"/>
    </location>
</feature>
<dbReference type="InterPro" id="IPR001965">
    <property type="entry name" value="Znf_PHD"/>
</dbReference>
<dbReference type="PROSITE" id="PS50006">
    <property type="entry name" value="FHA_DOMAIN"/>
    <property type="match status" value="1"/>
</dbReference>
<comment type="subunit">
    <text evidence="13">Component of SIN3 complexes. Interacts with SIN3A in a complex composed of HDAC1, SAP30 and SIN3A. Component of the SIN3B complex, which includes SIN3B, HDAC2 or HDAC1, PHF12 and MORF4L1; interacts directly with all subunits. Interacts with TLE5.</text>
</comment>
<dbReference type="InterPro" id="IPR000253">
    <property type="entry name" value="FHA_dom"/>
</dbReference>
<dbReference type="InterPro" id="IPR031966">
    <property type="entry name" value="PHF12_MRG-bd"/>
</dbReference>
<sequence length="883" mass="96830">ILQQIQKLVAPPVSDEVLRRQRRREREYRRGGRTVNHDCCDSCKEGGDLLCCDWCPAAFHLQCHDPPLEEDDVPPGEWKCHKCKVSPPQPEKDDDASSTQSGSSTGTTFPRGTKSRPVPRPPTPPSPSPSPLPDVLVEDPLLQNLSPLQKLARAAAVMNPVQFELPKDISCTTFLPGSSKRKWWGRERNPNKKIVTEMENHMVPLPAKLCFICSKSCRVGPLIQCDYCPLLYHMDCLDPPLTSLPTNRWMCPNHPEHAVDQMLLKSLSLTERVKLWDRFNQRVNQNTVKVNFISKVHRQNPLFRIKVQHPMRKTIAVPDAIKMHYHHPPPMLPRATRVSWQGDKAGSQTTPEEQEEWLTAVVALQTNIAKYLAQREIDRLEGDGKQQSDKMETEPTRHEKPTASVQPVVQSSDNSVVFGDKITDHELSQDLLGNGPVELSKSGAVSLLTTSQNSLNGDVEMDDFNRTTKPDSSRSGSDSVEGTMRINRVSSLDKASSLSSSGNKNFVISAVNKVNNAVVTKVLGQTQGGKILTNNLSSKNLGGSTATSILSPRGLSVAKGSINKPVVAGTPNNAKVISLSTNSSGMKVQSSNIPSPGSSNHGNKTSAAATNSNTIASLNASLQQCLQSSGDKELSKLDERLVQILAWQRLQQLLPTKEAAPTSPSTKAGEITTTKDACEVRARAVLCPLTSKGQPIPMSYRTLNIGTGADMDVCLSDFGHCNFTSPRHAFIFYDETTKHYELLNYSEHGTTVDNVLYSCDFSDKPACTPQPTPVVAAVRNIIKTKQEEKLQEEEEKLMMSSHANSMKKSCNCKTSSSSLIGGSGAGWEGTALLHHGSYIKLGCLQFVFSIVDHATASLGPEKKRESMSLLKSTLRSTELDLLK</sequence>
<accession>A0AA88XGE1</accession>